<protein>
    <recommendedName>
        <fullName evidence="1">Resolvase/invertase-type recombinase catalytic domain-containing protein</fullName>
    </recommendedName>
</protein>
<dbReference type="GO" id="GO:0000150">
    <property type="term" value="F:DNA strand exchange activity"/>
    <property type="evidence" value="ECO:0007669"/>
    <property type="project" value="InterPro"/>
</dbReference>
<dbReference type="InterPro" id="IPR006119">
    <property type="entry name" value="Resolv_N"/>
</dbReference>
<dbReference type="EMBL" id="FZMP01000032">
    <property type="protein sequence ID" value="SNQ59687.1"/>
    <property type="molecule type" value="Genomic_DNA"/>
</dbReference>
<keyword evidence="3" id="KW-1185">Reference proteome</keyword>
<evidence type="ECO:0000259" key="1">
    <source>
        <dbReference type="PROSITE" id="PS51736"/>
    </source>
</evidence>
<dbReference type="SUPFAM" id="SSF53041">
    <property type="entry name" value="Resolvase-like"/>
    <property type="match status" value="1"/>
</dbReference>
<reference evidence="3" key="1">
    <citation type="submission" date="2017-06" db="EMBL/GenBank/DDBJ databases">
        <authorList>
            <person name="Cremers G."/>
        </authorList>
    </citation>
    <scope>NUCLEOTIDE SEQUENCE [LARGE SCALE GENOMIC DNA]</scope>
</reference>
<evidence type="ECO:0000313" key="3">
    <source>
        <dbReference type="Proteomes" id="UP000218615"/>
    </source>
</evidence>
<organism evidence="2 3">
    <name type="scientific">Candidatus Methanoperedens nitratireducens</name>
    <dbReference type="NCBI Taxonomy" id="1392998"/>
    <lineage>
        <taxon>Archaea</taxon>
        <taxon>Methanobacteriati</taxon>
        <taxon>Methanobacteriota</taxon>
        <taxon>Stenosarchaea group</taxon>
        <taxon>Methanomicrobia</taxon>
        <taxon>Methanosarcinales</taxon>
        <taxon>ANME-2 cluster</taxon>
        <taxon>Candidatus Methanoperedentaceae</taxon>
        <taxon>Candidatus Methanoperedens</taxon>
    </lineage>
</organism>
<dbReference type="Gene3D" id="3.40.50.1390">
    <property type="entry name" value="Resolvase, N-terminal catalytic domain"/>
    <property type="match status" value="1"/>
</dbReference>
<dbReference type="Pfam" id="PF00239">
    <property type="entry name" value="Resolvase"/>
    <property type="match status" value="1"/>
</dbReference>
<name>A0A284VKG2_9EURY</name>
<gene>
    <name evidence="2" type="ORF">MNV_1270017</name>
</gene>
<evidence type="ECO:0000313" key="2">
    <source>
        <dbReference type="EMBL" id="SNQ59687.1"/>
    </source>
</evidence>
<dbReference type="InterPro" id="IPR036162">
    <property type="entry name" value="Resolvase-like_N_sf"/>
</dbReference>
<sequence>MERPGLDALRDGAADGEFQKVIIYSPDRLARSYAYQVIVIEELNKYGCDVIFLQRPISLREFY</sequence>
<proteinExistence type="predicted"/>
<dbReference type="AlphaFoldDB" id="A0A284VKG2"/>
<accession>A0A284VKG2</accession>
<dbReference type="Proteomes" id="UP000218615">
    <property type="component" value="Unassembled WGS sequence"/>
</dbReference>
<dbReference type="PROSITE" id="PS51736">
    <property type="entry name" value="RECOMBINASES_3"/>
    <property type="match status" value="1"/>
</dbReference>
<feature type="domain" description="Resolvase/invertase-type recombinase catalytic" evidence="1">
    <location>
        <begin position="1"/>
        <end position="63"/>
    </location>
</feature>
<dbReference type="GO" id="GO:0003677">
    <property type="term" value="F:DNA binding"/>
    <property type="evidence" value="ECO:0007669"/>
    <property type="project" value="InterPro"/>
</dbReference>